<dbReference type="EMBL" id="CP000083">
    <property type="protein sequence ID" value="AAZ25351.1"/>
    <property type="molecule type" value="Genomic_DNA"/>
</dbReference>
<proteinExistence type="predicted"/>
<keyword evidence="1" id="KW-1133">Transmembrane helix</keyword>
<dbReference type="AlphaFoldDB" id="Q47Z02"/>
<sequence length="65" mass="7692">MLALYEHHLLKYKFSNGSVMVYFVCVNSALLYFFFFNSVMNEVSYTKSIKLFSTQRELKGLEARH</sequence>
<dbReference type="Proteomes" id="UP000000547">
    <property type="component" value="Chromosome"/>
</dbReference>
<feature type="transmembrane region" description="Helical" evidence="1">
    <location>
        <begin position="20"/>
        <end position="40"/>
    </location>
</feature>
<gene>
    <name evidence="2" type="ordered locus">CPS_3292</name>
</gene>
<keyword evidence="1" id="KW-0472">Membrane</keyword>
<evidence type="ECO:0000313" key="3">
    <source>
        <dbReference type="Proteomes" id="UP000000547"/>
    </source>
</evidence>
<reference evidence="2" key="1">
    <citation type="journal article" date="2005" name="Proc. Natl. Acad. Sci. U.S.A.">
        <title>The psychrophilic lifestyle as revealed by the genome sequence of Colwellia psychrerythraea 34H through genomic and proteomic analyses.</title>
        <authorList>
            <person name="Methe B.A."/>
            <person name="Nelson K.E."/>
            <person name="Deming J.W."/>
            <person name="Momen B."/>
            <person name="Melamud E."/>
            <person name="Zhang X."/>
            <person name="Moult J."/>
            <person name="Madupu R."/>
            <person name="Nelson W.C."/>
            <person name="Dodson R.J."/>
            <person name="Brinkac L.M."/>
            <person name="Daugherty S.C."/>
            <person name="Durkin A.S."/>
            <person name="DeBoy R.T."/>
            <person name="Kolonay J.F."/>
            <person name="Sullivan S.A."/>
            <person name="Zhou L."/>
            <person name="Davidsen T.M."/>
            <person name="Wu M."/>
            <person name="Huston A.L."/>
            <person name="Lewis M."/>
            <person name="Weaver B."/>
            <person name="Weidman J.F."/>
            <person name="Khouri H."/>
            <person name="Utterback T.R."/>
            <person name="Feldblyum T.V."/>
            <person name="Fraser C.M."/>
        </authorList>
    </citation>
    <scope>NUCLEOTIDE SEQUENCE [LARGE SCALE GENOMIC DNA]</scope>
    <source>
        <strain evidence="2">34H</strain>
    </source>
</reference>
<evidence type="ECO:0000313" key="2">
    <source>
        <dbReference type="EMBL" id="AAZ25351.1"/>
    </source>
</evidence>
<dbReference type="KEGG" id="cps:CPS_3292"/>
<dbReference type="HOGENOM" id="CLU_2842243_0_0_6"/>
<accession>Q47Z02</accession>
<protein>
    <submittedName>
        <fullName evidence="2">Uncharacterized protein</fullName>
    </submittedName>
</protein>
<evidence type="ECO:0000256" key="1">
    <source>
        <dbReference type="SAM" id="Phobius"/>
    </source>
</evidence>
<keyword evidence="1" id="KW-0812">Transmembrane</keyword>
<name>Q47Z02_COLP3</name>
<organism evidence="2 3">
    <name type="scientific">Colwellia psychrerythraea (strain 34H / ATCC BAA-681)</name>
    <name type="common">Vibrio psychroerythus</name>
    <dbReference type="NCBI Taxonomy" id="167879"/>
    <lineage>
        <taxon>Bacteria</taxon>
        <taxon>Pseudomonadati</taxon>
        <taxon>Pseudomonadota</taxon>
        <taxon>Gammaproteobacteria</taxon>
        <taxon>Alteromonadales</taxon>
        <taxon>Colwelliaceae</taxon>
        <taxon>Colwellia</taxon>
    </lineage>
</organism>